<dbReference type="EMBL" id="MU129053">
    <property type="protein sequence ID" value="KAF9508687.1"/>
    <property type="molecule type" value="Genomic_DNA"/>
</dbReference>
<name>A0A9P6DP62_9AGAM</name>
<proteinExistence type="predicted"/>
<dbReference type="OrthoDB" id="2142759at2759"/>
<dbReference type="AlphaFoldDB" id="A0A9P6DP62"/>
<gene>
    <name evidence="1" type="ORF">BS47DRAFT_208661</name>
</gene>
<evidence type="ECO:0000313" key="2">
    <source>
        <dbReference type="Proteomes" id="UP000886523"/>
    </source>
</evidence>
<dbReference type="Proteomes" id="UP000886523">
    <property type="component" value="Unassembled WGS sequence"/>
</dbReference>
<organism evidence="1 2">
    <name type="scientific">Hydnum rufescens UP504</name>
    <dbReference type="NCBI Taxonomy" id="1448309"/>
    <lineage>
        <taxon>Eukaryota</taxon>
        <taxon>Fungi</taxon>
        <taxon>Dikarya</taxon>
        <taxon>Basidiomycota</taxon>
        <taxon>Agaricomycotina</taxon>
        <taxon>Agaricomycetes</taxon>
        <taxon>Cantharellales</taxon>
        <taxon>Hydnaceae</taxon>
        <taxon>Hydnum</taxon>
    </lineage>
</organism>
<keyword evidence="2" id="KW-1185">Reference proteome</keyword>
<sequence length="219" mass="24993">MASFLQPHFDNYAFGIDVDDNYRIIQFAKPSSDFDVSNAGMLKLPEGQKMPYDECLRLHFHFCLRMYVSSPPPGVQAYTMRDVEDLEEEIGMHERDESLPELTDPIWNSPLGQEILRAAMTQRIPLASVCRVLLRALWANVSEGQTSHGARFLACSDTYLMMDIEHRSLVLYLANPSKRNRIKAPTPRCLRGFRLIKVDENSGNSTVPLERWYANPGVL</sequence>
<reference evidence="1" key="1">
    <citation type="journal article" date="2020" name="Nat. Commun.">
        <title>Large-scale genome sequencing of mycorrhizal fungi provides insights into the early evolution of symbiotic traits.</title>
        <authorList>
            <person name="Miyauchi S."/>
            <person name="Kiss E."/>
            <person name="Kuo A."/>
            <person name="Drula E."/>
            <person name="Kohler A."/>
            <person name="Sanchez-Garcia M."/>
            <person name="Morin E."/>
            <person name="Andreopoulos B."/>
            <person name="Barry K.W."/>
            <person name="Bonito G."/>
            <person name="Buee M."/>
            <person name="Carver A."/>
            <person name="Chen C."/>
            <person name="Cichocki N."/>
            <person name="Clum A."/>
            <person name="Culley D."/>
            <person name="Crous P.W."/>
            <person name="Fauchery L."/>
            <person name="Girlanda M."/>
            <person name="Hayes R.D."/>
            <person name="Keri Z."/>
            <person name="LaButti K."/>
            <person name="Lipzen A."/>
            <person name="Lombard V."/>
            <person name="Magnuson J."/>
            <person name="Maillard F."/>
            <person name="Murat C."/>
            <person name="Nolan M."/>
            <person name="Ohm R.A."/>
            <person name="Pangilinan J."/>
            <person name="Pereira M.F."/>
            <person name="Perotto S."/>
            <person name="Peter M."/>
            <person name="Pfister S."/>
            <person name="Riley R."/>
            <person name="Sitrit Y."/>
            <person name="Stielow J.B."/>
            <person name="Szollosi G."/>
            <person name="Zifcakova L."/>
            <person name="Stursova M."/>
            <person name="Spatafora J.W."/>
            <person name="Tedersoo L."/>
            <person name="Vaario L.M."/>
            <person name="Yamada A."/>
            <person name="Yan M."/>
            <person name="Wang P."/>
            <person name="Xu J."/>
            <person name="Bruns T."/>
            <person name="Baldrian P."/>
            <person name="Vilgalys R."/>
            <person name="Dunand C."/>
            <person name="Henrissat B."/>
            <person name="Grigoriev I.V."/>
            <person name="Hibbett D."/>
            <person name="Nagy L.G."/>
            <person name="Martin F.M."/>
        </authorList>
    </citation>
    <scope>NUCLEOTIDE SEQUENCE</scope>
    <source>
        <strain evidence="1">UP504</strain>
    </source>
</reference>
<protein>
    <submittedName>
        <fullName evidence="1">Uncharacterized protein</fullName>
    </submittedName>
</protein>
<evidence type="ECO:0000313" key="1">
    <source>
        <dbReference type="EMBL" id="KAF9508687.1"/>
    </source>
</evidence>
<comment type="caution">
    <text evidence="1">The sequence shown here is derived from an EMBL/GenBank/DDBJ whole genome shotgun (WGS) entry which is preliminary data.</text>
</comment>
<accession>A0A9P6DP62</accession>